<accession>A0ABR2FPE3</accession>
<proteinExistence type="predicted"/>
<comment type="caution">
    <text evidence="2">The sequence shown here is derived from an EMBL/GenBank/DDBJ whole genome shotgun (WGS) entry which is preliminary data.</text>
</comment>
<keyword evidence="3" id="KW-1185">Reference proteome</keyword>
<evidence type="ECO:0000313" key="3">
    <source>
        <dbReference type="Proteomes" id="UP001472677"/>
    </source>
</evidence>
<reference evidence="2 3" key="1">
    <citation type="journal article" date="2024" name="G3 (Bethesda)">
        <title>Genome assembly of Hibiscus sabdariffa L. provides insights into metabolisms of medicinal natural products.</title>
        <authorList>
            <person name="Kim T."/>
        </authorList>
    </citation>
    <scope>NUCLEOTIDE SEQUENCE [LARGE SCALE GENOMIC DNA]</scope>
    <source>
        <strain evidence="2">TK-2024</strain>
        <tissue evidence="2">Old leaves</tissue>
    </source>
</reference>
<evidence type="ECO:0000256" key="1">
    <source>
        <dbReference type="SAM" id="MobiDB-lite"/>
    </source>
</evidence>
<feature type="region of interest" description="Disordered" evidence="1">
    <location>
        <begin position="88"/>
        <end position="111"/>
    </location>
</feature>
<dbReference type="Proteomes" id="UP001472677">
    <property type="component" value="Unassembled WGS sequence"/>
</dbReference>
<protein>
    <submittedName>
        <fullName evidence="2">Uncharacterized protein</fullName>
    </submittedName>
</protein>
<gene>
    <name evidence="2" type="ORF">V6N12_068218</name>
</gene>
<evidence type="ECO:0000313" key="2">
    <source>
        <dbReference type="EMBL" id="KAK8583965.1"/>
    </source>
</evidence>
<dbReference type="EMBL" id="JBBPBM010000005">
    <property type="protein sequence ID" value="KAK8583965.1"/>
    <property type="molecule type" value="Genomic_DNA"/>
</dbReference>
<feature type="compositionally biased region" description="Polar residues" evidence="1">
    <location>
        <begin position="35"/>
        <end position="46"/>
    </location>
</feature>
<feature type="compositionally biased region" description="Polar residues" evidence="1">
    <location>
        <begin position="89"/>
        <end position="103"/>
    </location>
</feature>
<feature type="region of interest" description="Disordered" evidence="1">
    <location>
        <begin position="34"/>
        <end position="70"/>
    </location>
</feature>
<organism evidence="2 3">
    <name type="scientific">Hibiscus sabdariffa</name>
    <name type="common">roselle</name>
    <dbReference type="NCBI Taxonomy" id="183260"/>
    <lineage>
        <taxon>Eukaryota</taxon>
        <taxon>Viridiplantae</taxon>
        <taxon>Streptophyta</taxon>
        <taxon>Embryophyta</taxon>
        <taxon>Tracheophyta</taxon>
        <taxon>Spermatophyta</taxon>
        <taxon>Magnoliopsida</taxon>
        <taxon>eudicotyledons</taxon>
        <taxon>Gunneridae</taxon>
        <taxon>Pentapetalae</taxon>
        <taxon>rosids</taxon>
        <taxon>malvids</taxon>
        <taxon>Malvales</taxon>
        <taxon>Malvaceae</taxon>
        <taxon>Malvoideae</taxon>
        <taxon>Hibiscus</taxon>
    </lineage>
</organism>
<name>A0ABR2FPE3_9ROSI</name>
<sequence length="139" mass="15282">MFRSTPVPIPVAITSQSSASIVFTKEAAIMPSIEESASLSATQPQEQHSHPTLVPNDGQDEMPQPSQEEVVYRVDPTSRIEPKHHLSCMDNQGNLASQESSPNEHMAEAFGPSNEYVSTSARVEVKRFEIMVVVNNLSF</sequence>